<evidence type="ECO:0000313" key="2">
    <source>
        <dbReference type="EMBL" id="MBO8458868.1"/>
    </source>
</evidence>
<evidence type="ECO:0000259" key="1">
    <source>
        <dbReference type="Pfam" id="PF13472"/>
    </source>
</evidence>
<organism evidence="2 3">
    <name type="scientific">Candidatus Gallipaludibacter merdavium</name>
    <dbReference type="NCBI Taxonomy" id="2840839"/>
    <lineage>
        <taxon>Bacteria</taxon>
        <taxon>Pseudomonadati</taxon>
        <taxon>Bacteroidota</taxon>
        <taxon>Bacteroidia</taxon>
        <taxon>Bacteroidales</taxon>
        <taxon>Candidatus Gallipaludibacter</taxon>
    </lineage>
</organism>
<sequence length="413" mass="47294">MNLIKNIFCLNIFLLIFFPLTAQPPLKQLPAYRCVHYDRNVLHFPNGHERQDTLYAKMDSLLVFGRGEINVWHVGGSHVQADIFSHRMRLNLSNMIPDLASGRGILFPYPIARTNYGYNYKVSYTGSWTTGKNTKKEQPYRLGITGMAARTSDENASITLRLNTDGNELWKFNELRILGYGSNDSIFPYIVNGTDTLYAQRDSIKPGFIIHLKNAIDSTTLYMNVDDDEWFTLTGIEPDNRQGGIRYFSSGVNGAAVPAWLRCTDLQRDLQLVKPDLVIFAIGINDAAVPYGRFDAEHFKWGYRQLIDQVLRVSPDCAFIFITNNDSYRYVSRRRMAPNANGRIVQEAFYDLAKEYKGAVWDLFDIMGGYGSVDSWELEGLVRRDRLHFTVDGYNLLGDLLYNALLTDYLFER</sequence>
<gene>
    <name evidence="2" type="ORF">IAA73_00820</name>
</gene>
<dbReference type="Pfam" id="PF13472">
    <property type="entry name" value="Lipase_GDSL_2"/>
    <property type="match status" value="1"/>
</dbReference>
<name>A0A9D9N3J7_9BACT</name>
<dbReference type="InterPro" id="IPR013830">
    <property type="entry name" value="SGNH_hydro"/>
</dbReference>
<dbReference type="AlphaFoldDB" id="A0A9D9N3J7"/>
<reference evidence="2" key="1">
    <citation type="submission" date="2020-10" db="EMBL/GenBank/DDBJ databases">
        <authorList>
            <person name="Gilroy R."/>
        </authorList>
    </citation>
    <scope>NUCLEOTIDE SEQUENCE</scope>
    <source>
        <strain evidence="2">G3-3990</strain>
    </source>
</reference>
<dbReference type="SUPFAM" id="SSF52266">
    <property type="entry name" value="SGNH hydrolase"/>
    <property type="match status" value="1"/>
</dbReference>
<dbReference type="Gene3D" id="3.40.50.1110">
    <property type="entry name" value="SGNH hydrolase"/>
    <property type="match status" value="1"/>
</dbReference>
<feature type="domain" description="SGNH hydrolase-type esterase" evidence="1">
    <location>
        <begin position="245"/>
        <end position="395"/>
    </location>
</feature>
<dbReference type="Proteomes" id="UP000823641">
    <property type="component" value="Unassembled WGS sequence"/>
</dbReference>
<protein>
    <recommendedName>
        <fullName evidence="1">SGNH hydrolase-type esterase domain-containing protein</fullName>
    </recommendedName>
</protein>
<evidence type="ECO:0000313" key="3">
    <source>
        <dbReference type="Proteomes" id="UP000823641"/>
    </source>
</evidence>
<accession>A0A9D9N3J7</accession>
<dbReference type="Gene3D" id="2.60.120.1360">
    <property type="match status" value="1"/>
</dbReference>
<comment type="caution">
    <text evidence="2">The sequence shown here is derived from an EMBL/GenBank/DDBJ whole genome shotgun (WGS) entry which is preliminary data.</text>
</comment>
<dbReference type="EMBL" id="JADIMG010000004">
    <property type="protein sequence ID" value="MBO8458868.1"/>
    <property type="molecule type" value="Genomic_DNA"/>
</dbReference>
<reference evidence="2" key="2">
    <citation type="journal article" date="2021" name="PeerJ">
        <title>Extensive microbial diversity within the chicken gut microbiome revealed by metagenomics and culture.</title>
        <authorList>
            <person name="Gilroy R."/>
            <person name="Ravi A."/>
            <person name="Getino M."/>
            <person name="Pursley I."/>
            <person name="Horton D.L."/>
            <person name="Alikhan N.F."/>
            <person name="Baker D."/>
            <person name="Gharbi K."/>
            <person name="Hall N."/>
            <person name="Watson M."/>
            <person name="Adriaenssens E.M."/>
            <person name="Foster-Nyarko E."/>
            <person name="Jarju S."/>
            <person name="Secka A."/>
            <person name="Antonio M."/>
            <person name="Oren A."/>
            <person name="Chaudhuri R.R."/>
            <person name="La Ragione R."/>
            <person name="Hildebrand F."/>
            <person name="Pallen M.J."/>
        </authorList>
    </citation>
    <scope>NUCLEOTIDE SEQUENCE</scope>
    <source>
        <strain evidence="2">G3-3990</strain>
    </source>
</reference>
<proteinExistence type="predicted"/>
<dbReference type="InterPro" id="IPR036514">
    <property type="entry name" value="SGNH_hydro_sf"/>
</dbReference>
<dbReference type="GO" id="GO:0016788">
    <property type="term" value="F:hydrolase activity, acting on ester bonds"/>
    <property type="evidence" value="ECO:0007669"/>
    <property type="project" value="UniProtKB-ARBA"/>
</dbReference>